<dbReference type="Proteomes" id="UP000234681">
    <property type="component" value="Chromosome 7"/>
</dbReference>
<dbReference type="EMBL" id="CH473960">
    <property type="protein sequence ID" value="EDM16701.1"/>
    <property type="molecule type" value="Genomic_DNA"/>
</dbReference>
<protein>
    <submittedName>
        <fullName evidence="1">RCG48686, isoform CRA_a</fullName>
    </submittedName>
</protein>
<organism evidence="1 2">
    <name type="scientific">Rattus norvegicus</name>
    <name type="common">Rat</name>
    <dbReference type="NCBI Taxonomy" id="10116"/>
    <lineage>
        <taxon>Eukaryota</taxon>
        <taxon>Metazoa</taxon>
        <taxon>Chordata</taxon>
        <taxon>Craniata</taxon>
        <taxon>Vertebrata</taxon>
        <taxon>Euteleostomi</taxon>
        <taxon>Mammalia</taxon>
        <taxon>Eutheria</taxon>
        <taxon>Euarchontoglires</taxon>
        <taxon>Glires</taxon>
        <taxon>Rodentia</taxon>
        <taxon>Myomorpha</taxon>
        <taxon>Muroidea</taxon>
        <taxon>Muridae</taxon>
        <taxon>Murinae</taxon>
        <taxon>Rattus</taxon>
    </lineage>
</organism>
<gene>
    <name evidence="1" type="ORF">rCG_48686</name>
</gene>
<dbReference type="AlphaFoldDB" id="A6IGJ6"/>
<evidence type="ECO:0000313" key="1">
    <source>
        <dbReference type="EMBL" id="EDM16701.1"/>
    </source>
</evidence>
<name>A6IGJ6_RAT</name>
<evidence type="ECO:0000313" key="2">
    <source>
        <dbReference type="Proteomes" id="UP000234681"/>
    </source>
</evidence>
<accession>A6IGJ6</accession>
<reference evidence="1 2" key="1">
    <citation type="submission" date="2005-09" db="EMBL/GenBank/DDBJ databases">
        <authorList>
            <person name="Mural R.J."/>
            <person name="Li P.W."/>
            <person name="Adams M.D."/>
            <person name="Amanatides P.G."/>
            <person name="Baden-Tillson H."/>
            <person name="Barnstead M."/>
            <person name="Chin S.H."/>
            <person name="Dew I."/>
            <person name="Evans C.A."/>
            <person name="Ferriera S."/>
            <person name="Flanigan M."/>
            <person name="Fosler C."/>
            <person name="Glodek A."/>
            <person name="Gu Z."/>
            <person name="Holt R.A."/>
            <person name="Jennings D."/>
            <person name="Kraft C.L."/>
            <person name="Lu F."/>
            <person name="Nguyen T."/>
            <person name="Nusskern D.R."/>
            <person name="Pfannkoch C.M."/>
            <person name="Sitter C."/>
            <person name="Sutton G.G."/>
            <person name="Venter J.C."/>
            <person name="Wang Z."/>
            <person name="Woodage T."/>
            <person name="Zheng X.H."/>
            <person name="Zhong F."/>
        </authorList>
    </citation>
    <scope>NUCLEOTIDE SEQUENCE [LARGE SCALE GENOMIC DNA]</scope>
    <source>
        <strain>BN</strain>
        <strain evidence="2">Sprague-Dawley</strain>
    </source>
</reference>
<proteinExistence type="predicted"/>
<sequence length="37" mass="4282">MSSHLENKKERQLLGYAKSLDPLELEVWMVVSYRGSS</sequence>